<gene>
    <name evidence="2" type="ORF">HMPREF0204_10434</name>
</gene>
<evidence type="ECO:0000313" key="3">
    <source>
        <dbReference type="Proteomes" id="UP000002969"/>
    </source>
</evidence>
<keyword evidence="3" id="KW-1185">Reference proteome</keyword>
<dbReference type="PANTHER" id="PTHR40394">
    <property type="entry name" value="LIPOPROTEIN-RELATED"/>
    <property type="match status" value="1"/>
</dbReference>
<keyword evidence="1" id="KW-1133">Transmembrane helix</keyword>
<sequence>MKLIKQKKEMSTTKIVYGLYADDDDLMNGVKAFNDKGIAINEVYTPFPVHGLDKALGLKKTRISDAAFIYACYGVTIGATLTWYVMNHDWPQNIGGKPAFDWGHNMPAFVVPMFELMVFCAAHMMSLTFLVRNKMYPGAPAQNPDPRTTDDKFMMEFVTEDVESVKQLLIETGVEEITVKDA</sequence>
<feature type="transmembrane region" description="Helical" evidence="1">
    <location>
        <begin position="67"/>
        <end position="86"/>
    </location>
</feature>
<protein>
    <recommendedName>
        <fullName evidence="4">Quinol:cytochrome c oxidoreductase membrane protein</fullName>
    </recommendedName>
</protein>
<dbReference type="Pfam" id="PF11821">
    <property type="entry name" value="ActD"/>
    <property type="match status" value="1"/>
</dbReference>
<accession>A0ABN0AX55</accession>
<evidence type="ECO:0000256" key="1">
    <source>
        <dbReference type="SAM" id="Phobius"/>
    </source>
</evidence>
<feature type="transmembrane region" description="Helical" evidence="1">
    <location>
        <begin position="106"/>
        <end position="131"/>
    </location>
</feature>
<evidence type="ECO:0000313" key="2">
    <source>
        <dbReference type="EMBL" id="EFK37661.1"/>
    </source>
</evidence>
<evidence type="ECO:0008006" key="4">
    <source>
        <dbReference type="Google" id="ProtNLM"/>
    </source>
</evidence>
<name>A0ABN0AX55_CHRGE</name>
<dbReference type="Proteomes" id="UP000002969">
    <property type="component" value="Unassembled WGS sequence"/>
</dbReference>
<organism evidence="2 3">
    <name type="scientific">Chryseobacterium gleum ATCC 35910</name>
    <dbReference type="NCBI Taxonomy" id="525257"/>
    <lineage>
        <taxon>Bacteria</taxon>
        <taxon>Pseudomonadati</taxon>
        <taxon>Bacteroidota</taxon>
        <taxon>Flavobacteriia</taxon>
        <taxon>Flavobacteriales</taxon>
        <taxon>Weeksellaceae</taxon>
        <taxon>Chryseobacterium group</taxon>
        <taxon>Chryseobacterium</taxon>
    </lineage>
</organism>
<keyword evidence="1" id="KW-0472">Membrane</keyword>
<dbReference type="InterPro" id="IPR021776">
    <property type="entry name" value="ActD"/>
</dbReference>
<comment type="caution">
    <text evidence="2">The sequence shown here is derived from an EMBL/GenBank/DDBJ whole genome shotgun (WGS) entry which is preliminary data.</text>
</comment>
<dbReference type="PANTHER" id="PTHR40394:SF2">
    <property type="entry name" value="QUINOL:CYTOCHROME C OXIDOREDUCTASE MEMBRANE PROTEIN"/>
    <property type="match status" value="1"/>
</dbReference>
<dbReference type="EMBL" id="ACKQ02000002">
    <property type="protein sequence ID" value="EFK37661.1"/>
    <property type="molecule type" value="Genomic_DNA"/>
</dbReference>
<keyword evidence="1" id="KW-0812">Transmembrane</keyword>
<reference evidence="2" key="1">
    <citation type="submission" date="2010-06" db="EMBL/GenBank/DDBJ databases">
        <authorList>
            <person name="Muzny D."/>
            <person name="Qin X."/>
            <person name="Buhay C."/>
            <person name="Dugan-Rocha S."/>
            <person name="Ding Y."/>
            <person name="Chen G."/>
            <person name="Hawes A."/>
            <person name="Holder M."/>
            <person name="Jhangiani S."/>
            <person name="Johnson A."/>
            <person name="Khan Z."/>
            <person name="Li Z."/>
            <person name="Liu W."/>
            <person name="Liu X."/>
            <person name="Perez L."/>
            <person name="Shen H."/>
            <person name="Wang Q."/>
            <person name="Watt J."/>
            <person name="Xi L."/>
            <person name="Xin Y."/>
            <person name="Zhou J."/>
            <person name="Deng J."/>
            <person name="Jiang H."/>
            <person name="Liu Y."/>
            <person name="Qu J."/>
            <person name="Song X.-Z."/>
            <person name="Zhang L."/>
            <person name="Villasana D."/>
            <person name="Johnson A."/>
            <person name="Liu J."/>
            <person name="Liyanage D."/>
            <person name="Lorensuhewa L."/>
            <person name="Robinson T."/>
            <person name="Song A."/>
            <person name="Song B.-B."/>
            <person name="Dinh H."/>
            <person name="Thornton R."/>
            <person name="Coyle M."/>
            <person name="Francisco L."/>
            <person name="Jackson L."/>
            <person name="Javaid M."/>
            <person name="Korchina V."/>
            <person name="Kovar C."/>
            <person name="Mata R."/>
            <person name="Mathew T."/>
            <person name="Ngo R."/>
            <person name="Nguyen L."/>
            <person name="Nguyen N."/>
            <person name="Okwuonu G."/>
            <person name="Ongeri F."/>
            <person name="Pham C."/>
            <person name="Simmons D."/>
            <person name="Wilczek-Boney K."/>
            <person name="Hale W."/>
            <person name="Jakkamsetti A."/>
            <person name="Pham P."/>
            <person name="Ruth R."/>
            <person name="San Lucas F."/>
            <person name="Warren J."/>
            <person name="Zhang J."/>
            <person name="Zhao Z."/>
            <person name="Zhou C."/>
            <person name="Zhu D."/>
            <person name="Lee S."/>
            <person name="Bess C."/>
            <person name="Blankenburg K."/>
            <person name="Forbes L."/>
            <person name="Fu Q."/>
            <person name="Gubbala S."/>
            <person name="Hirani K."/>
            <person name="Jayaseelan J.C."/>
            <person name="Lara F."/>
            <person name="Munidasa M."/>
            <person name="Palculict T."/>
            <person name="Patil S."/>
            <person name="Pu L.-L."/>
            <person name="Saada N."/>
            <person name="Tang L."/>
            <person name="Weissenberger G."/>
            <person name="Zhu Y."/>
            <person name="Hemphill L."/>
            <person name="Shang Y."/>
            <person name="Youmans B."/>
            <person name="Ayvaz T."/>
            <person name="Ross M."/>
            <person name="Santibanez J."/>
            <person name="Aqrawi P."/>
            <person name="Gross S."/>
            <person name="Joshi V."/>
            <person name="Fowler G."/>
            <person name="Nazareth L."/>
            <person name="Reid J."/>
            <person name="Worley K."/>
            <person name="Petrosino J."/>
            <person name="Highlander S."/>
            <person name="Gibbs R."/>
        </authorList>
    </citation>
    <scope>NUCLEOTIDE SEQUENCE [LARGE SCALE GENOMIC DNA]</scope>
    <source>
        <strain evidence="2">ATCC 35910</strain>
    </source>
</reference>
<proteinExistence type="predicted"/>